<keyword evidence="3" id="KW-1185">Reference proteome</keyword>
<proteinExistence type="predicted"/>
<feature type="chain" id="PRO_5016604936" evidence="1">
    <location>
        <begin position="25"/>
        <end position="113"/>
    </location>
</feature>
<reference evidence="2 3" key="1">
    <citation type="submission" date="2018-05" db="EMBL/GenBank/DDBJ databases">
        <title>Draft genome sequence of Rhodanobacter denitrificans Yn1 isolated from gold copper mine.</title>
        <authorList>
            <person name="Yang N."/>
            <person name="Mazhar H.S."/>
            <person name="Rensing C."/>
        </authorList>
    </citation>
    <scope>NUCLEOTIDE SEQUENCE [LARGE SCALE GENOMIC DNA]</scope>
    <source>
        <strain evidence="2 3">Yn1</strain>
    </source>
</reference>
<evidence type="ECO:0000313" key="2">
    <source>
        <dbReference type="EMBL" id="RCS30112.1"/>
    </source>
</evidence>
<evidence type="ECO:0000256" key="1">
    <source>
        <dbReference type="SAM" id="SignalP"/>
    </source>
</evidence>
<dbReference type="RefSeq" id="WP_114342547.1">
    <property type="nucleotide sequence ID" value="NZ_QFWQ01000005.1"/>
</dbReference>
<protein>
    <submittedName>
        <fullName evidence="2">Uncharacterized protein</fullName>
    </submittedName>
</protein>
<dbReference type="EMBL" id="QFWQ01000005">
    <property type="protein sequence ID" value="RCS30112.1"/>
    <property type="molecule type" value="Genomic_DNA"/>
</dbReference>
<evidence type="ECO:0000313" key="3">
    <source>
        <dbReference type="Proteomes" id="UP000252387"/>
    </source>
</evidence>
<organism evidence="2 3">
    <name type="scientific">Rhodanobacter denitrificans</name>
    <dbReference type="NCBI Taxonomy" id="666685"/>
    <lineage>
        <taxon>Bacteria</taxon>
        <taxon>Pseudomonadati</taxon>
        <taxon>Pseudomonadota</taxon>
        <taxon>Gammaproteobacteria</taxon>
        <taxon>Lysobacterales</taxon>
        <taxon>Rhodanobacteraceae</taxon>
        <taxon>Rhodanobacter</taxon>
    </lineage>
</organism>
<dbReference type="OrthoDB" id="5957970at2"/>
<dbReference type="AlphaFoldDB" id="A0A368KDW7"/>
<dbReference type="Proteomes" id="UP000252387">
    <property type="component" value="Unassembled WGS sequence"/>
</dbReference>
<feature type="signal peptide" evidence="1">
    <location>
        <begin position="1"/>
        <end position="24"/>
    </location>
</feature>
<accession>A0A368KDW7</accession>
<sequence length="113" mass="11986">MKAQNLIASAAAVLFTFASLSAVHYNVERQPAPAGKTSAIPVIDLAPVQVRPSAAEMRSAALLNEIGVAGIATIPAMRRLENPGNTEQFSLLGSQLVMPYYAFGNKFGRIAKE</sequence>
<gene>
    <name evidence="2" type="ORF">DEO45_08575</name>
</gene>
<comment type="caution">
    <text evidence="2">The sequence shown here is derived from an EMBL/GenBank/DDBJ whole genome shotgun (WGS) entry which is preliminary data.</text>
</comment>
<keyword evidence="1" id="KW-0732">Signal</keyword>
<name>A0A368KDW7_9GAMM</name>